<feature type="transmembrane region" description="Helical" evidence="1">
    <location>
        <begin position="20"/>
        <end position="42"/>
    </location>
</feature>
<evidence type="ECO:0000313" key="3">
    <source>
        <dbReference type="Proteomes" id="UP000001730"/>
    </source>
</evidence>
<protein>
    <submittedName>
        <fullName evidence="2">Conjugative transfer protein TraE</fullName>
    </submittedName>
</protein>
<geneLocation type="plasmid" evidence="2 3">
    <name>pVSAL840</name>
</geneLocation>
<keyword evidence="3" id="KW-1185">Reference proteome</keyword>
<keyword evidence="2" id="KW-0614">Plasmid</keyword>
<keyword evidence="1" id="KW-0812">Transmembrane</keyword>
<name>B6ESX5_ALISL</name>
<sequence>MLNSNKIDFIALSKALNKLLLIGFVLSLVVSITLALGLLSLANNKSRTLVPPSISKAFTVSDGTIDESYASQMAEYILYLKLNVTPANVERQFSQLLDYANADAWSSVQPQLVRESVLIKKSNLSSTFSVSRVEVAMDSLIVNVHGVLNKSVGDRALTPVSCSYLIYLKYEQGTLTFSSIKKEAQS</sequence>
<dbReference type="NCBIfam" id="TIGR02761">
    <property type="entry name" value="TraE_TIGR"/>
    <property type="match status" value="1"/>
</dbReference>
<dbReference type="HOGENOM" id="CLU_122398_0_0_6"/>
<dbReference type="AlphaFoldDB" id="B6ESX5"/>
<organism evidence="2 3">
    <name type="scientific">Aliivibrio salmonicida (strain LFI1238)</name>
    <name type="common">Vibrio salmonicida (strain LFI1238)</name>
    <dbReference type="NCBI Taxonomy" id="316275"/>
    <lineage>
        <taxon>Bacteria</taxon>
        <taxon>Pseudomonadati</taxon>
        <taxon>Pseudomonadota</taxon>
        <taxon>Gammaproteobacteria</taxon>
        <taxon>Vibrionales</taxon>
        <taxon>Vibrionaceae</taxon>
        <taxon>Aliivibrio</taxon>
    </lineage>
</organism>
<accession>B6ESX5</accession>
<dbReference type="Proteomes" id="UP000001730">
    <property type="component" value="Plasmid pVSAL840"/>
</dbReference>
<keyword evidence="1" id="KW-0472">Membrane</keyword>
<dbReference type="KEGG" id="vsa:VSAL_p840_04"/>
<reference evidence="2 3" key="1">
    <citation type="journal article" date="2008" name="BMC Genomics">
        <title>The genome sequence of the fish pathogen Aliivibrio salmonicida strain LFI1238 shows extensive evidence of gene decay.</title>
        <authorList>
            <person name="Hjerde E."/>
            <person name="Lorentzen M.S."/>
            <person name="Holden M.T."/>
            <person name="Seeger K."/>
            <person name="Paulsen S."/>
            <person name="Bason N."/>
            <person name="Churcher C."/>
            <person name="Harris D."/>
            <person name="Norbertczak H."/>
            <person name="Quail M.A."/>
            <person name="Sanders S."/>
            <person name="Thurston S."/>
            <person name="Parkhill J."/>
            <person name="Willassen N.P."/>
            <person name="Thomson N.R."/>
        </authorList>
    </citation>
    <scope>NUCLEOTIDE SEQUENCE [LARGE SCALE GENOMIC DNA]</scope>
    <source>
        <strain evidence="2 3">LFI1238</strain>
    </source>
</reference>
<gene>
    <name evidence="2" type="primary">traE</name>
    <name evidence="2" type="ordered locus">VSAL_p840_04</name>
</gene>
<evidence type="ECO:0000256" key="1">
    <source>
        <dbReference type="SAM" id="Phobius"/>
    </source>
</evidence>
<keyword evidence="1" id="KW-1133">Transmembrane helix</keyword>
<proteinExistence type="predicted"/>
<dbReference type="Pfam" id="PF05309">
    <property type="entry name" value="TraE"/>
    <property type="match status" value="1"/>
</dbReference>
<dbReference type="EMBL" id="FM178381">
    <property type="protein sequence ID" value="CAQ81863.1"/>
    <property type="molecule type" value="Genomic_DNA"/>
</dbReference>
<evidence type="ECO:0000313" key="2">
    <source>
        <dbReference type="EMBL" id="CAQ81863.1"/>
    </source>
</evidence>
<dbReference type="InterPro" id="IPR007973">
    <property type="entry name" value="Pilus_assembly_TraE"/>
</dbReference>
<dbReference type="RefSeq" id="WP_012548842.1">
    <property type="nucleotide sequence ID" value="NC_011311.1"/>
</dbReference>